<dbReference type="Pfam" id="PF00069">
    <property type="entry name" value="Pkinase"/>
    <property type="match status" value="2"/>
</dbReference>
<keyword evidence="1" id="KW-0547">Nucleotide-binding</keyword>
<evidence type="ECO:0000256" key="1">
    <source>
        <dbReference type="ARBA" id="ARBA00022741"/>
    </source>
</evidence>
<sequence length="365" mass="40375">MSFGALSTFAPQHYPHGRLPESALRWFLKPVLECLHYMHAREMVHLDVKADNIMVTWSDEHGRCGAQATGSYRFPVAKLGDFGSARCLDKNKNKNNNNNNNKSNKPTNPDAQRKRSSSSSNSSSHKKKRSVSPHADDMCCGTPGFMAPEIISHLQNTSDAFSPAADVWSFACTALQLLRGAPPVRPDTHVAAILFETAMFPERIQKFIPPVREPVSPTVIMDHNDNKDKEDEVTISASLRDLLLKCLHPDPKKRATTAELLQHPFFMKETRPEDIGINEENQPPLYYGGTTTTTTTTTTSQSCDTSSNVSSNIHNEFNSLIQCHYGGLKDISNTTGMMGSTLSTLFDGLSNSEGEDCDEGDIIYH</sequence>
<comment type="caution">
    <text evidence="5">The sequence shown here is derived from an EMBL/GenBank/DDBJ whole genome shotgun (WGS) entry which is preliminary data.</text>
</comment>
<evidence type="ECO:0000313" key="6">
    <source>
        <dbReference type="Proteomes" id="UP000192257"/>
    </source>
</evidence>
<keyword evidence="5" id="KW-0418">Kinase</keyword>
<protein>
    <submittedName>
        <fullName evidence="5">Protein kinase domain protein</fullName>
    </submittedName>
</protein>
<dbReference type="Gene3D" id="1.10.510.10">
    <property type="entry name" value="Transferase(Phosphotransferase) domain 1"/>
    <property type="match status" value="1"/>
</dbReference>
<dbReference type="InterPro" id="IPR050629">
    <property type="entry name" value="STE20/SPS1-PAK"/>
</dbReference>
<feature type="domain" description="Protein kinase" evidence="4">
    <location>
        <begin position="1"/>
        <end position="266"/>
    </location>
</feature>
<keyword evidence="5" id="KW-0808">Transferase</keyword>
<dbReference type="AlphaFoldDB" id="A0A1X0NQ47"/>
<dbReference type="GO" id="GO:0005737">
    <property type="term" value="C:cytoplasm"/>
    <property type="evidence" value="ECO:0007669"/>
    <property type="project" value="TreeGrafter"/>
</dbReference>
<dbReference type="OrthoDB" id="275301at2759"/>
<dbReference type="InterPro" id="IPR011009">
    <property type="entry name" value="Kinase-like_dom_sf"/>
</dbReference>
<accession>A0A1X0NQ47</accession>
<dbReference type="InterPro" id="IPR000719">
    <property type="entry name" value="Prot_kinase_dom"/>
</dbReference>
<dbReference type="VEuPathDB" id="TriTrypDB:TM35_000271730"/>
<evidence type="ECO:0000256" key="3">
    <source>
        <dbReference type="SAM" id="MobiDB-lite"/>
    </source>
</evidence>
<name>A0A1X0NQ47_9TRYP</name>
<feature type="compositionally biased region" description="Low complexity" evidence="3">
    <location>
        <begin position="94"/>
        <end position="105"/>
    </location>
</feature>
<dbReference type="GO" id="GO:0005524">
    <property type="term" value="F:ATP binding"/>
    <property type="evidence" value="ECO:0007669"/>
    <property type="project" value="UniProtKB-KW"/>
</dbReference>
<evidence type="ECO:0000313" key="5">
    <source>
        <dbReference type="EMBL" id="ORC86583.1"/>
    </source>
</evidence>
<dbReference type="InterPro" id="IPR008271">
    <property type="entry name" value="Ser/Thr_kinase_AS"/>
</dbReference>
<dbReference type="GeneID" id="39987846"/>
<dbReference type="SMART" id="SM00220">
    <property type="entry name" value="S_TKc"/>
    <property type="match status" value="1"/>
</dbReference>
<organism evidence="5 6">
    <name type="scientific">Trypanosoma theileri</name>
    <dbReference type="NCBI Taxonomy" id="67003"/>
    <lineage>
        <taxon>Eukaryota</taxon>
        <taxon>Discoba</taxon>
        <taxon>Euglenozoa</taxon>
        <taxon>Kinetoplastea</taxon>
        <taxon>Metakinetoplastina</taxon>
        <taxon>Trypanosomatida</taxon>
        <taxon>Trypanosomatidae</taxon>
        <taxon>Trypanosoma</taxon>
    </lineage>
</organism>
<dbReference type="PANTHER" id="PTHR48012:SF26">
    <property type="entry name" value="SERINE_THREONINE-PROTEIN KINASE DDB_G0283821-RELATED"/>
    <property type="match status" value="1"/>
</dbReference>
<evidence type="ECO:0000259" key="4">
    <source>
        <dbReference type="PROSITE" id="PS50011"/>
    </source>
</evidence>
<keyword evidence="6" id="KW-1185">Reference proteome</keyword>
<keyword evidence="2" id="KW-0067">ATP-binding</keyword>
<proteinExistence type="predicted"/>
<dbReference type="RefSeq" id="XP_028880649.1">
    <property type="nucleotide sequence ID" value="XM_029028066.1"/>
</dbReference>
<dbReference type="SUPFAM" id="SSF56112">
    <property type="entry name" value="Protein kinase-like (PK-like)"/>
    <property type="match status" value="1"/>
</dbReference>
<evidence type="ECO:0000256" key="2">
    <source>
        <dbReference type="ARBA" id="ARBA00022840"/>
    </source>
</evidence>
<gene>
    <name evidence="5" type="ORF">TM35_000271730</name>
</gene>
<dbReference type="PANTHER" id="PTHR48012">
    <property type="entry name" value="STERILE20-LIKE KINASE, ISOFORM B-RELATED"/>
    <property type="match status" value="1"/>
</dbReference>
<dbReference type="EMBL" id="NBCO01000027">
    <property type="protein sequence ID" value="ORC86583.1"/>
    <property type="molecule type" value="Genomic_DNA"/>
</dbReference>
<feature type="region of interest" description="Disordered" evidence="3">
    <location>
        <begin position="88"/>
        <end position="137"/>
    </location>
</feature>
<dbReference type="Proteomes" id="UP000192257">
    <property type="component" value="Unassembled WGS sequence"/>
</dbReference>
<dbReference type="PROSITE" id="PS50011">
    <property type="entry name" value="PROTEIN_KINASE_DOM"/>
    <property type="match status" value="1"/>
</dbReference>
<dbReference type="PROSITE" id="PS00108">
    <property type="entry name" value="PROTEIN_KINASE_ST"/>
    <property type="match status" value="1"/>
</dbReference>
<reference evidence="5 6" key="1">
    <citation type="submission" date="2017-03" db="EMBL/GenBank/DDBJ databases">
        <title>An alternative strategy for trypanosome survival in the mammalian bloodstream revealed through genome and transcriptome analysis of the ubiquitous bovine parasite Trypanosoma (Megatrypanum) theileri.</title>
        <authorList>
            <person name="Kelly S."/>
            <person name="Ivens A."/>
            <person name="Mott A."/>
            <person name="O'Neill E."/>
            <person name="Emms D."/>
            <person name="Macleod O."/>
            <person name="Voorheis P."/>
            <person name="Matthews J."/>
            <person name="Matthews K."/>
            <person name="Carrington M."/>
        </authorList>
    </citation>
    <scope>NUCLEOTIDE SEQUENCE [LARGE SCALE GENOMIC DNA]</scope>
    <source>
        <strain evidence="5">Edinburgh</strain>
    </source>
</reference>
<dbReference type="GO" id="GO:0004674">
    <property type="term" value="F:protein serine/threonine kinase activity"/>
    <property type="evidence" value="ECO:0007669"/>
    <property type="project" value="TreeGrafter"/>
</dbReference>